<feature type="region of interest" description="Disordered" evidence="1">
    <location>
        <begin position="123"/>
        <end position="159"/>
    </location>
</feature>
<dbReference type="AlphaFoldDB" id="A0A7W5H987"/>
<name>A0A7W5H987_9BACT</name>
<keyword evidence="3" id="KW-1185">Reference proteome</keyword>
<feature type="compositionally biased region" description="Pro residues" evidence="1">
    <location>
        <begin position="233"/>
        <end position="250"/>
    </location>
</feature>
<sequence>MNQQTLLETIHRHLSDSRRDTEPVRTLSEIVCLVANDIRQQTPPGDVRSQIIPIGVVTAFVDGNVSDDEAQWVLNAVQVDNSVIAELVAAVKAKQEIQTETTSISDTLSSRLLKMGPPTVSAIGGIDTRSNADAASDTISQPITSTLPDVQPITRSNPRSRSPLKWLALAIAATAAAWLAFISIRPSNESSSPENRIVHSPGPDVERLPETNDLPNPETFPEERRREFQIVESPPPVDLAPTETPNPRPSLPAAMDNQRNTDDKVAATPASPTPSPIPAPTREVTPFNQLVWTRITGLAATQPEAPESLDYGRGERWSALEESITSMGDARERTSLNVVTLPLSRAEAKVQENGRLVLAPDSQIELRRDAGIAAVRRDASCVIDVLHGSVALADILTGTVVDVRAASQPIAKLRWDTDGSVVIGFLPVGFAVEVHSGTVSIDDDAFEDSLLVLSTHDKHRVEGNAKRMPGWVNRPIDTIPVTNVVLAQLSTSKNMLTDIAGQTKRLASLPNRNANDARTLATLAMWQASLSNQNLARLFSRTEPEVRNPAFARLIETPAWDARYDAIWAGVSRIMRSPRTTAQVQQMCENLRQRIGLNSNQIDLLLTGLAGPSLAHRAMCDYLLRSNYGGGPPFDPAWTGQNQVRAISLWRRAAGR</sequence>
<evidence type="ECO:0000256" key="1">
    <source>
        <dbReference type="SAM" id="MobiDB-lite"/>
    </source>
</evidence>
<gene>
    <name evidence="2" type="ORF">FHS27_005701</name>
</gene>
<protein>
    <submittedName>
        <fullName evidence="2">Uncharacterized protein</fullName>
    </submittedName>
</protein>
<organism evidence="2 3">
    <name type="scientific">Aporhodopirellula rubra</name>
    <dbReference type="NCBI Taxonomy" id="980271"/>
    <lineage>
        <taxon>Bacteria</taxon>
        <taxon>Pseudomonadati</taxon>
        <taxon>Planctomycetota</taxon>
        <taxon>Planctomycetia</taxon>
        <taxon>Pirellulales</taxon>
        <taxon>Pirellulaceae</taxon>
        <taxon>Aporhodopirellula</taxon>
    </lineage>
</organism>
<accession>A0A7W5H987</accession>
<feature type="compositionally biased region" description="Polar residues" evidence="1">
    <location>
        <begin position="128"/>
        <end position="159"/>
    </location>
</feature>
<evidence type="ECO:0000313" key="3">
    <source>
        <dbReference type="Proteomes" id="UP000536179"/>
    </source>
</evidence>
<reference evidence="2 3" key="1">
    <citation type="submission" date="2020-08" db="EMBL/GenBank/DDBJ databases">
        <title>Genomic Encyclopedia of Type Strains, Phase III (KMG-III): the genomes of soil and plant-associated and newly described type strains.</title>
        <authorList>
            <person name="Whitman W."/>
        </authorList>
    </citation>
    <scope>NUCLEOTIDE SEQUENCE [LARGE SCALE GENOMIC DNA]</scope>
    <source>
        <strain evidence="2 3">CECT 8075</strain>
    </source>
</reference>
<comment type="caution">
    <text evidence="2">The sequence shown here is derived from an EMBL/GenBank/DDBJ whole genome shotgun (WGS) entry which is preliminary data.</text>
</comment>
<dbReference type="EMBL" id="JACHXU010000028">
    <property type="protein sequence ID" value="MBB3209856.1"/>
    <property type="molecule type" value="Genomic_DNA"/>
</dbReference>
<evidence type="ECO:0000313" key="2">
    <source>
        <dbReference type="EMBL" id="MBB3209856.1"/>
    </source>
</evidence>
<dbReference type="RefSeq" id="WP_184308789.1">
    <property type="nucleotide sequence ID" value="NZ_JACHXU010000028.1"/>
</dbReference>
<dbReference type="Proteomes" id="UP000536179">
    <property type="component" value="Unassembled WGS sequence"/>
</dbReference>
<proteinExistence type="predicted"/>
<feature type="region of interest" description="Disordered" evidence="1">
    <location>
        <begin position="188"/>
        <end position="282"/>
    </location>
</feature>